<evidence type="ECO:0000256" key="1">
    <source>
        <dbReference type="SAM" id="MobiDB-lite"/>
    </source>
</evidence>
<gene>
    <name evidence="2" type="ORF">V8G54_030143</name>
</gene>
<feature type="compositionally biased region" description="Gly residues" evidence="1">
    <location>
        <begin position="78"/>
        <end position="89"/>
    </location>
</feature>
<proteinExistence type="predicted"/>
<feature type="compositionally biased region" description="Basic and acidic residues" evidence="1">
    <location>
        <begin position="17"/>
        <end position="30"/>
    </location>
</feature>
<dbReference type="EMBL" id="CP144692">
    <property type="protein sequence ID" value="WVY97992.1"/>
    <property type="molecule type" value="Genomic_DNA"/>
</dbReference>
<dbReference type="AlphaFoldDB" id="A0AAQ3RM50"/>
<accession>A0AAQ3RM50</accession>
<dbReference type="Proteomes" id="UP001374535">
    <property type="component" value="Chromosome 9"/>
</dbReference>
<protein>
    <submittedName>
        <fullName evidence="2">Uncharacterized protein</fullName>
    </submittedName>
</protein>
<evidence type="ECO:0000313" key="3">
    <source>
        <dbReference type="Proteomes" id="UP001374535"/>
    </source>
</evidence>
<feature type="compositionally biased region" description="Polar residues" evidence="1">
    <location>
        <begin position="44"/>
        <end position="59"/>
    </location>
</feature>
<name>A0AAQ3RM50_VIGMU</name>
<organism evidence="2 3">
    <name type="scientific">Vigna mungo</name>
    <name type="common">Black gram</name>
    <name type="synonym">Phaseolus mungo</name>
    <dbReference type="NCBI Taxonomy" id="3915"/>
    <lineage>
        <taxon>Eukaryota</taxon>
        <taxon>Viridiplantae</taxon>
        <taxon>Streptophyta</taxon>
        <taxon>Embryophyta</taxon>
        <taxon>Tracheophyta</taxon>
        <taxon>Spermatophyta</taxon>
        <taxon>Magnoliopsida</taxon>
        <taxon>eudicotyledons</taxon>
        <taxon>Gunneridae</taxon>
        <taxon>Pentapetalae</taxon>
        <taxon>rosids</taxon>
        <taxon>fabids</taxon>
        <taxon>Fabales</taxon>
        <taxon>Fabaceae</taxon>
        <taxon>Papilionoideae</taxon>
        <taxon>50 kb inversion clade</taxon>
        <taxon>NPAAA clade</taxon>
        <taxon>indigoferoid/millettioid clade</taxon>
        <taxon>Phaseoleae</taxon>
        <taxon>Vigna</taxon>
    </lineage>
</organism>
<evidence type="ECO:0000313" key="2">
    <source>
        <dbReference type="EMBL" id="WVY97992.1"/>
    </source>
</evidence>
<keyword evidence="3" id="KW-1185">Reference proteome</keyword>
<reference evidence="2 3" key="1">
    <citation type="journal article" date="2023" name="Life. Sci Alliance">
        <title>Evolutionary insights into 3D genome organization and epigenetic landscape of Vigna mungo.</title>
        <authorList>
            <person name="Junaid A."/>
            <person name="Singh B."/>
            <person name="Bhatia S."/>
        </authorList>
    </citation>
    <scope>NUCLEOTIDE SEQUENCE [LARGE SCALE GENOMIC DNA]</scope>
    <source>
        <strain evidence="2">Urdbean</strain>
    </source>
</reference>
<feature type="region of interest" description="Disordered" evidence="1">
    <location>
        <begin position="1"/>
        <end position="90"/>
    </location>
</feature>
<sequence>MQQKDELPNFATTCSRLKMEETTIKERATRESGSTALLTVDEGFSSQPQHHNSNITSSQGRNNSNRGKKNNRGRGNNNRGGKGGRGGLGCRCWKGRCTTTTAVPNLPTVPASLL</sequence>